<dbReference type="STRING" id="1415166.NONO_c21550"/>
<proteinExistence type="predicted"/>
<reference evidence="1 2" key="1">
    <citation type="journal article" date="2014" name="Appl. Environ. Microbiol.">
        <title>Insights into the Microbial Degradation of Rubber and Gutta-Percha by Analysis of the Complete Genome of Nocardia nova SH22a.</title>
        <authorList>
            <person name="Luo Q."/>
            <person name="Hiessl S."/>
            <person name="Poehlein A."/>
            <person name="Daniel R."/>
            <person name="Steinbuchel A."/>
        </authorList>
    </citation>
    <scope>NUCLEOTIDE SEQUENCE [LARGE SCALE GENOMIC DNA]</scope>
    <source>
        <strain evidence="1">SH22a</strain>
    </source>
</reference>
<dbReference type="EMBL" id="CP006850">
    <property type="protein sequence ID" value="AHH16953.1"/>
    <property type="molecule type" value="Genomic_DNA"/>
</dbReference>
<sequence>MADIPIWDYPAVVASTSDAERESVRSQLYASQFRVRMFGGGVMTSSVDEARAILGLDDGDQVIEVFRAFRDAGGMRWSPQEAIHVELMPAEQYTKLAERPASLPKPPPDFDGRIGAMYYENRPPSA</sequence>
<dbReference type="Proteomes" id="UP000019150">
    <property type="component" value="Chromosome"/>
</dbReference>
<name>W5TDB7_9NOCA</name>
<accession>W5TDB7</accession>
<dbReference type="AlphaFoldDB" id="W5TDB7"/>
<organism evidence="1 2">
    <name type="scientific">Nocardia nova SH22a</name>
    <dbReference type="NCBI Taxonomy" id="1415166"/>
    <lineage>
        <taxon>Bacteria</taxon>
        <taxon>Bacillati</taxon>
        <taxon>Actinomycetota</taxon>
        <taxon>Actinomycetes</taxon>
        <taxon>Mycobacteriales</taxon>
        <taxon>Nocardiaceae</taxon>
        <taxon>Nocardia</taxon>
    </lineage>
</organism>
<evidence type="ECO:0000313" key="1">
    <source>
        <dbReference type="EMBL" id="AHH16953.1"/>
    </source>
</evidence>
<protein>
    <submittedName>
        <fullName evidence="1">Uncharacterized protein</fullName>
    </submittedName>
</protein>
<dbReference type="HOGENOM" id="CLU_1979221_0_0_11"/>
<evidence type="ECO:0000313" key="2">
    <source>
        <dbReference type="Proteomes" id="UP000019150"/>
    </source>
</evidence>
<dbReference type="PATRIC" id="fig|1415166.3.peg.2192"/>
<keyword evidence="2" id="KW-1185">Reference proteome</keyword>
<gene>
    <name evidence="1" type="ORF">NONO_c21550</name>
</gene>
<dbReference type="KEGG" id="nno:NONO_c21550"/>